<dbReference type="CDD" id="cd08896">
    <property type="entry name" value="SRPBCC_CalC_Aha1-like_3"/>
    <property type="match status" value="1"/>
</dbReference>
<dbReference type="SUPFAM" id="SSF55961">
    <property type="entry name" value="Bet v1-like"/>
    <property type="match status" value="1"/>
</dbReference>
<dbReference type="Proteomes" id="UP000198440">
    <property type="component" value="Unassembled WGS sequence"/>
</dbReference>
<protein>
    <submittedName>
        <fullName evidence="3">Uncharacterized conserved protein YndB, AHSA1/START domain</fullName>
    </submittedName>
</protein>
<comment type="similarity">
    <text evidence="1">Belongs to the AHA1 family.</text>
</comment>
<feature type="domain" description="Activator of Hsp90 ATPase homologue 1/2-like C-terminal" evidence="2">
    <location>
        <begin position="23"/>
        <end position="162"/>
    </location>
</feature>
<dbReference type="Gene3D" id="3.30.530.20">
    <property type="match status" value="1"/>
</dbReference>
<evidence type="ECO:0000313" key="3">
    <source>
        <dbReference type="EMBL" id="SNS32668.1"/>
    </source>
</evidence>
<dbReference type="RefSeq" id="WP_089277310.1">
    <property type="nucleotide sequence ID" value="NZ_FZON01000011.1"/>
</dbReference>
<reference evidence="3 4" key="1">
    <citation type="submission" date="2017-06" db="EMBL/GenBank/DDBJ databases">
        <authorList>
            <person name="Kim H.J."/>
            <person name="Triplett B.A."/>
        </authorList>
    </citation>
    <scope>NUCLEOTIDE SEQUENCE [LARGE SCALE GENOMIC DNA]</scope>
    <source>
        <strain evidence="3 4">DSM 11445</strain>
    </source>
</reference>
<dbReference type="Pfam" id="PF08327">
    <property type="entry name" value="AHSA1"/>
    <property type="match status" value="1"/>
</dbReference>
<sequence>MTTPPGTYFDPALDLRLDRLIQASPARVWRCWTEPDLLRQWFAPKPVETVEAVIDPRPGGRCFTVMRIPDMGDMPGEGCFLVAEPDRRLVWTNTMQAGFRPVTLDAPGSFAFSVEITLSPEGDGCRYIATVRHADAAGCKIHADMGFEGGWGTAARQMEALAQTL</sequence>
<dbReference type="AlphaFoldDB" id="A0A239DLD2"/>
<proteinExistence type="inferred from homology"/>
<evidence type="ECO:0000256" key="1">
    <source>
        <dbReference type="ARBA" id="ARBA00006817"/>
    </source>
</evidence>
<dbReference type="EMBL" id="FZON01000011">
    <property type="protein sequence ID" value="SNS32668.1"/>
    <property type="molecule type" value="Genomic_DNA"/>
</dbReference>
<dbReference type="OrthoDB" id="9805228at2"/>
<accession>A0A239DLD2</accession>
<organism evidence="3 4">
    <name type="scientific">Antarctobacter heliothermus</name>
    <dbReference type="NCBI Taxonomy" id="74033"/>
    <lineage>
        <taxon>Bacteria</taxon>
        <taxon>Pseudomonadati</taxon>
        <taxon>Pseudomonadota</taxon>
        <taxon>Alphaproteobacteria</taxon>
        <taxon>Rhodobacterales</taxon>
        <taxon>Roseobacteraceae</taxon>
        <taxon>Antarctobacter</taxon>
    </lineage>
</organism>
<gene>
    <name evidence="3" type="ORF">SAMN04488078_101120</name>
</gene>
<evidence type="ECO:0000259" key="2">
    <source>
        <dbReference type="Pfam" id="PF08327"/>
    </source>
</evidence>
<evidence type="ECO:0000313" key="4">
    <source>
        <dbReference type="Proteomes" id="UP000198440"/>
    </source>
</evidence>
<name>A0A239DLD2_9RHOB</name>
<dbReference type="InterPro" id="IPR023393">
    <property type="entry name" value="START-like_dom_sf"/>
</dbReference>
<dbReference type="InterPro" id="IPR013538">
    <property type="entry name" value="ASHA1/2-like_C"/>
</dbReference>